<feature type="compositionally biased region" description="Basic and acidic residues" evidence="1">
    <location>
        <begin position="301"/>
        <end position="317"/>
    </location>
</feature>
<feature type="region of interest" description="Disordered" evidence="1">
    <location>
        <begin position="296"/>
        <end position="336"/>
    </location>
</feature>
<dbReference type="InterPro" id="IPR036520">
    <property type="entry name" value="UPF0759_sf"/>
</dbReference>
<feature type="compositionally biased region" description="Basic and acidic residues" evidence="1">
    <location>
        <begin position="325"/>
        <end position="336"/>
    </location>
</feature>
<keyword evidence="3" id="KW-1185">Reference proteome</keyword>
<evidence type="ECO:0000313" key="3">
    <source>
        <dbReference type="Proteomes" id="UP001064632"/>
    </source>
</evidence>
<gene>
    <name evidence="2" type="ORF">N4264_17240</name>
</gene>
<reference evidence="2" key="1">
    <citation type="submission" date="2022-09" db="EMBL/GenBank/DDBJ databases">
        <title>Tahibacter sp. nov., isolated from a fresh water.</title>
        <authorList>
            <person name="Baek J.H."/>
            <person name="Lee J.K."/>
            <person name="Kim J.M."/>
            <person name="Jeon C.O."/>
        </authorList>
    </citation>
    <scope>NUCLEOTIDE SEQUENCE</scope>
    <source>
        <strain evidence="2">W38</strain>
    </source>
</reference>
<dbReference type="InterPro" id="IPR002763">
    <property type="entry name" value="DUF72"/>
</dbReference>
<dbReference type="Proteomes" id="UP001064632">
    <property type="component" value="Chromosome"/>
</dbReference>
<protein>
    <submittedName>
        <fullName evidence="2">DUF72 domain-containing protein</fullName>
    </submittedName>
</protein>
<dbReference type="RefSeq" id="WP_261693468.1">
    <property type="nucleotide sequence ID" value="NZ_CP104694.1"/>
</dbReference>
<accession>A0ABY6B8Y2</accession>
<dbReference type="Pfam" id="PF01904">
    <property type="entry name" value="DUF72"/>
    <property type="match status" value="1"/>
</dbReference>
<sequence>MAQQRGRAYIGISGWRYAPWRGVFYPPGLVQREELAFAAATFSTIEINGTFYSLQRPDYFREWRQQTSAAFRFAVKAPRYITHIRRLRDIEKPLANFFASGVLALDDRLGPLLWQFPPSFAYDEARFSRFLDQLPRTTHEALALARRRETTRMRGRTALPRLPERPLRHAVEIRHESFRSAAFAQALRQRGVALVVADTAGRWPLIEEVTADFVYLRLHGDKALYESGYSAQALDWWATRIDAWRLGTQPDDARRIDTSPLSRRPRDVYCYFDNDVKVHAPFDAYDLSVRLGVAAGTPPRRQSDAADGETARTDWPWRRTSHATRPREARRPKSRG</sequence>
<organism evidence="2 3">
    <name type="scientific">Tahibacter amnicola</name>
    <dbReference type="NCBI Taxonomy" id="2976241"/>
    <lineage>
        <taxon>Bacteria</taxon>
        <taxon>Pseudomonadati</taxon>
        <taxon>Pseudomonadota</taxon>
        <taxon>Gammaproteobacteria</taxon>
        <taxon>Lysobacterales</taxon>
        <taxon>Rhodanobacteraceae</taxon>
        <taxon>Tahibacter</taxon>
    </lineage>
</organism>
<dbReference type="PANTHER" id="PTHR30348">
    <property type="entry name" value="UNCHARACTERIZED PROTEIN YECE"/>
    <property type="match status" value="1"/>
</dbReference>
<dbReference type="EMBL" id="CP104694">
    <property type="protein sequence ID" value="UXI66484.1"/>
    <property type="molecule type" value="Genomic_DNA"/>
</dbReference>
<name>A0ABY6B8Y2_9GAMM</name>
<dbReference type="PANTHER" id="PTHR30348:SF4">
    <property type="entry name" value="DUF72 DOMAIN-CONTAINING PROTEIN"/>
    <property type="match status" value="1"/>
</dbReference>
<dbReference type="SUPFAM" id="SSF117396">
    <property type="entry name" value="TM1631-like"/>
    <property type="match status" value="1"/>
</dbReference>
<evidence type="ECO:0000313" key="2">
    <source>
        <dbReference type="EMBL" id="UXI66484.1"/>
    </source>
</evidence>
<evidence type="ECO:0000256" key="1">
    <source>
        <dbReference type="SAM" id="MobiDB-lite"/>
    </source>
</evidence>
<proteinExistence type="predicted"/>
<dbReference type="Gene3D" id="3.20.20.410">
    <property type="entry name" value="Protein of unknown function UPF0759"/>
    <property type="match status" value="1"/>
</dbReference>